<evidence type="ECO:0000256" key="1">
    <source>
        <dbReference type="SAM" id="Phobius"/>
    </source>
</evidence>
<sequence>MPMLDGKLLFQERFKQHLKELNRYLKYIFTGHLAIAMFFMFSALAVYYQQWLQTIPDDFPSAFIIAVALGFFTTYTPIQTLLKKADIVFLLPAEQQLSTYFIRTLVYSYVTQLYMVLIVYVVLAPLYLESINHGEYGLLLLLLLIIKCWSLIANWWMLKVRDQLSRRMDYIVRFLLISGLIYFFIEQEIIYCGVVTILLIVLFGYNYLLSNKSDGINWELLIERDYLRMRSFYRLANMFTEVPHLETTVKKRALLATLFVQSLHFKQSNTFSYLYRLTTARSSEYMGIYIRLLVLGIVLIYYIPNIWVKLLFGFLFSYMTFIQFIPLWKHHISIIWLDLYPIPKSDRLNGFINWIQWLMAVQMVVFTIALFFIESYLTASIMLIMSILFVVFFIPFYIMKKTVS</sequence>
<feature type="transmembrane region" description="Helical" evidence="1">
    <location>
        <begin position="170"/>
        <end position="185"/>
    </location>
</feature>
<evidence type="ECO:0000313" key="3">
    <source>
        <dbReference type="Proteomes" id="UP001595880"/>
    </source>
</evidence>
<accession>A0ABV8VZM8</accession>
<feature type="transmembrane region" description="Helical" evidence="1">
    <location>
        <begin position="379"/>
        <end position="398"/>
    </location>
</feature>
<keyword evidence="1" id="KW-1133">Transmembrane helix</keyword>
<feature type="transmembrane region" description="Helical" evidence="1">
    <location>
        <begin position="105"/>
        <end position="124"/>
    </location>
</feature>
<name>A0ABV8VZM8_9BACI</name>
<dbReference type="EMBL" id="JBHSDV010000004">
    <property type="protein sequence ID" value="MFC4388668.1"/>
    <property type="molecule type" value="Genomic_DNA"/>
</dbReference>
<feature type="transmembrane region" description="Helical" evidence="1">
    <location>
        <begin position="310"/>
        <end position="328"/>
    </location>
</feature>
<dbReference type="PIRSF" id="PIRSF037259">
    <property type="entry name" value="EcsB_ABC"/>
    <property type="match status" value="1"/>
</dbReference>
<reference evidence="3" key="1">
    <citation type="journal article" date="2019" name="Int. J. Syst. Evol. Microbiol.">
        <title>The Global Catalogue of Microorganisms (GCM) 10K type strain sequencing project: providing services to taxonomists for standard genome sequencing and annotation.</title>
        <authorList>
            <consortium name="The Broad Institute Genomics Platform"/>
            <consortium name="The Broad Institute Genome Sequencing Center for Infectious Disease"/>
            <person name="Wu L."/>
            <person name="Ma J."/>
        </authorList>
    </citation>
    <scope>NUCLEOTIDE SEQUENCE [LARGE SCALE GENOMIC DNA]</scope>
    <source>
        <strain evidence="3">KACC 14058</strain>
    </source>
</reference>
<dbReference type="Proteomes" id="UP001595880">
    <property type="component" value="Unassembled WGS sequence"/>
</dbReference>
<keyword evidence="1" id="KW-0472">Membrane</keyword>
<feature type="transmembrane region" description="Helical" evidence="1">
    <location>
        <begin position="24"/>
        <end position="47"/>
    </location>
</feature>
<comment type="caution">
    <text evidence="2">The sequence shown here is derived from an EMBL/GenBank/DDBJ whole genome shotgun (WGS) entry which is preliminary data.</text>
</comment>
<dbReference type="Pfam" id="PF05975">
    <property type="entry name" value="EcsB"/>
    <property type="match status" value="1"/>
</dbReference>
<feature type="transmembrane region" description="Helical" evidence="1">
    <location>
        <begin position="59"/>
        <end position="78"/>
    </location>
</feature>
<feature type="transmembrane region" description="Helical" evidence="1">
    <location>
        <begin position="136"/>
        <end position="158"/>
    </location>
</feature>
<gene>
    <name evidence="2" type="ORF">ACFOZ1_12785</name>
</gene>
<proteinExistence type="predicted"/>
<protein>
    <submittedName>
        <fullName evidence="2">ABC transporter permease</fullName>
    </submittedName>
</protein>
<feature type="transmembrane region" description="Helical" evidence="1">
    <location>
        <begin position="348"/>
        <end position="373"/>
    </location>
</feature>
<keyword evidence="3" id="KW-1185">Reference proteome</keyword>
<dbReference type="InterPro" id="IPR010288">
    <property type="entry name" value="EcsB_ABC"/>
</dbReference>
<feature type="transmembrane region" description="Helical" evidence="1">
    <location>
        <begin position="191"/>
        <end position="209"/>
    </location>
</feature>
<keyword evidence="1" id="KW-0812">Transmembrane</keyword>
<feature type="transmembrane region" description="Helical" evidence="1">
    <location>
        <begin position="285"/>
        <end position="304"/>
    </location>
</feature>
<organism evidence="2 3">
    <name type="scientific">Gracilibacillus marinus</name>
    <dbReference type="NCBI Taxonomy" id="630535"/>
    <lineage>
        <taxon>Bacteria</taxon>
        <taxon>Bacillati</taxon>
        <taxon>Bacillota</taxon>
        <taxon>Bacilli</taxon>
        <taxon>Bacillales</taxon>
        <taxon>Bacillaceae</taxon>
        <taxon>Gracilibacillus</taxon>
    </lineage>
</organism>
<evidence type="ECO:0000313" key="2">
    <source>
        <dbReference type="EMBL" id="MFC4388668.1"/>
    </source>
</evidence>